<feature type="transmembrane region" description="Helical" evidence="6">
    <location>
        <begin position="530"/>
        <end position="553"/>
    </location>
</feature>
<dbReference type="InterPro" id="IPR036259">
    <property type="entry name" value="MFS_trans_sf"/>
</dbReference>
<feature type="transmembrane region" description="Helical" evidence="6">
    <location>
        <begin position="410"/>
        <end position="430"/>
    </location>
</feature>
<dbReference type="GeneID" id="28837730"/>
<comment type="subcellular location">
    <subcellularLocation>
        <location evidence="1">Membrane</location>
        <topology evidence="1">Multi-pass membrane protein</topology>
    </subcellularLocation>
</comment>
<dbReference type="PROSITE" id="PS50850">
    <property type="entry name" value="MFS"/>
    <property type="match status" value="1"/>
</dbReference>
<keyword evidence="3 6" id="KW-0812">Transmembrane</keyword>
<evidence type="ECO:0000313" key="9">
    <source>
        <dbReference type="Proteomes" id="UP000091956"/>
    </source>
</evidence>
<proteinExistence type="predicted"/>
<dbReference type="RefSeq" id="XP_018131156.1">
    <property type="nucleotide sequence ID" value="XM_018273819.1"/>
</dbReference>
<feature type="domain" description="Major facilitator superfamily (MFS) profile" evidence="7">
    <location>
        <begin position="50"/>
        <end position="558"/>
    </location>
</feature>
<evidence type="ECO:0000256" key="5">
    <source>
        <dbReference type="ARBA" id="ARBA00023136"/>
    </source>
</evidence>
<feature type="transmembrane region" description="Helical" evidence="6">
    <location>
        <begin position="246"/>
        <end position="265"/>
    </location>
</feature>
<dbReference type="PROSITE" id="PS00216">
    <property type="entry name" value="SUGAR_TRANSPORT_1"/>
    <property type="match status" value="1"/>
</dbReference>
<evidence type="ECO:0000256" key="6">
    <source>
        <dbReference type="SAM" id="Phobius"/>
    </source>
</evidence>
<feature type="transmembrane region" description="Helical" evidence="6">
    <location>
        <begin position="202"/>
        <end position="225"/>
    </location>
</feature>
<name>A0A1B8GNK2_9PEZI</name>
<sequence length="592" mass="63148">MVSEKPGHIGHGSAVESPVVHKFSSDEEIVLSHDTSSLPPGYFTSTYFLGTMVASGLAIAGGVGGFALAAPLLGIINADIGPDPNYVWIGLVYTLTLAIGQTLVGRLSDLFGRRWFFISGSILALIGCIICAVATNIPMVIGGTTLIGLAASTQLSFTFVVGELVPMEYRFMANAFVYVWSIPFSGLGPLVAYAFVLHTKAGWRWCYYLMIIVNGLGALCWYFFYHPPTFYMKNRTTTRWEMVKNFDFVGFILFSGGLLIFLMGLSWGGGVHPWNSAHVISTLVVGFVACVAFVLWETMANPKEPLMPMHLFKDIGWDATIILISLGASVYYAFSIIFPQMVFGLYTEDKAYGSALSCIVGACIVMGQIVGGLLSKWIGKQKWQLVVSTTAFTGLLGGVACATTDNKDTVIGLLIVGCFFVGWVESIGLAMSGIVIKDQSEIGTAVGIAGTVRSAISTVASTIYVAILTNRLGATIPAQVPPALINAGLPASSVASFIEAMTTGSFEGIKGLTPQITEIGVAAYKNASAMAYRTVFLSTIAFSGVALVLSFFCPNVDDKMTSMVATVLHKGGNGEIEGAREEKTRHAHVEDV</sequence>
<dbReference type="EMBL" id="KV460222">
    <property type="protein sequence ID" value="OBT97423.1"/>
    <property type="molecule type" value="Genomic_DNA"/>
</dbReference>
<evidence type="ECO:0000256" key="1">
    <source>
        <dbReference type="ARBA" id="ARBA00004141"/>
    </source>
</evidence>
<dbReference type="AlphaFoldDB" id="A0A1B8GNK2"/>
<feature type="transmembrane region" description="Helical" evidence="6">
    <location>
        <begin position="442"/>
        <end position="467"/>
    </location>
</feature>
<feature type="transmembrane region" description="Helical" evidence="6">
    <location>
        <begin position="141"/>
        <end position="165"/>
    </location>
</feature>
<dbReference type="Proteomes" id="UP000091956">
    <property type="component" value="Unassembled WGS sequence"/>
</dbReference>
<dbReference type="PANTHER" id="PTHR23501:SF109">
    <property type="entry name" value="MAJOR FACILITATOR SUPERFAMILY (MFS) PROFILE DOMAIN-CONTAINING PROTEIN-RELATED"/>
    <property type="match status" value="1"/>
</dbReference>
<reference evidence="9" key="2">
    <citation type="journal article" date="2018" name="Nat. Commun.">
        <title>Extreme sensitivity to ultraviolet light in the fungal pathogen causing white-nose syndrome of bats.</title>
        <authorList>
            <person name="Palmer J.M."/>
            <person name="Drees K.P."/>
            <person name="Foster J.T."/>
            <person name="Lindner D.L."/>
        </authorList>
    </citation>
    <scope>NUCLEOTIDE SEQUENCE [LARGE SCALE GENOMIC DNA]</scope>
    <source>
        <strain evidence="9">UAMH 10579</strain>
    </source>
</reference>
<feature type="transmembrane region" description="Helical" evidence="6">
    <location>
        <begin position="86"/>
        <end position="104"/>
    </location>
</feature>
<dbReference type="InterPro" id="IPR020846">
    <property type="entry name" value="MFS_dom"/>
</dbReference>
<feature type="transmembrane region" description="Helical" evidence="6">
    <location>
        <begin position="351"/>
        <end position="373"/>
    </location>
</feature>
<dbReference type="SUPFAM" id="SSF103473">
    <property type="entry name" value="MFS general substrate transporter"/>
    <property type="match status" value="2"/>
</dbReference>
<dbReference type="Pfam" id="PF06609">
    <property type="entry name" value="TRI12"/>
    <property type="match status" value="1"/>
</dbReference>
<dbReference type="GO" id="GO:0005886">
    <property type="term" value="C:plasma membrane"/>
    <property type="evidence" value="ECO:0007669"/>
    <property type="project" value="TreeGrafter"/>
</dbReference>
<keyword evidence="9" id="KW-1185">Reference proteome</keyword>
<dbReference type="InterPro" id="IPR053791">
    <property type="entry name" value="MFS_Tri12-like"/>
</dbReference>
<dbReference type="GO" id="GO:0022857">
    <property type="term" value="F:transmembrane transporter activity"/>
    <property type="evidence" value="ECO:0007669"/>
    <property type="project" value="InterPro"/>
</dbReference>
<gene>
    <name evidence="8" type="ORF">VE01_04344</name>
</gene>
<evidence type="ECO:0000259" key="7">
    <source>
        <dbReference type="PROSITE" id="PS50850"/>
    </source>
</evidence>
<dbReference type="InterPro" id="IPR005829">
    <property type="entry name" value="Sugar_transporter_CS"/>
</dbReference>
<evidence type="ECO:0000256" key="3">
    <source>
        <dbReference type="ARBA" id="ARBA00022692"/>
    </source>
</evidence>
<feature type="transmembrane region" description="Helical" evidence="6">
    <location>
        <begin position="177"/>
        <end position="196"/>
    </location>
</feature>
<protein>
    <recommendedName>
        <fullName evidence="7">Major facilitator superfamily (MFS) profile domain-containing protein</fullName>
    </recommendedName>
</protein>
<accession>A0A1B8GNK2</accession>
<dbReference type="Gene3D" id="1.20.1250.20">
    <property type="entry name" value="MFS general substrate transporter like domains"/>
    <property type="match status" value="2"/>
</dbReference>
<evidence type="ECO:0000256" key="2">
    <source>
        <dbReference type="ARBA" id="ARBA00022448"/>
    </source>
</evidence>
<evidence type="ECO:0000256" key="4">
    <source>
        <dbReference type="ARBA" id="ARBA00022989"/>
    </source>
</evidence>
<feature type="transmembrane region" description="Helical" evidence="6">
    <location>
        <begin position="277"/>
        <end position="296"/>
    </location>
</feature>
<dbReference type="InterPro" id="IPR010573">
    <property type="entry name" value="MFS_Str1/Tri12-like"/>
</dbReference>
<feature type="transmembrane region" description="Helical" evidence="6">
    <location>
        <begin position="385"/>
        <end position="404"/>
    </location>
</feature>
<reference evidence="8 9" key="1">
    <citation type="submission" date="2016-03" db="EMBL/GenBank/DDBJ databases">
        <title>Comparative genomics of Pseudogymnoascus destructans, the fungus causing white-nose syndrome of bats.</title>
        <authorList>
            <person name="Palmer J.M."/>
            <person name="Drees K.P."/>
            <person name="Foster J.T."/>
            <person name="Lindner D.L."/>
        </authorList>
    </citation>
    <scope>NUCLEOTIDE SEQUENCE [LARGE SCALE GENOMIC DNA]</scope>
    <source>
        <strain evidence="8 9">UAMH 10579</strain>
    </source>
</reference>
<feature type="transmembrane region" description="Helical" evidence="6">
    <location>
        <begin position="116"/>
        <end position="135"/>
    </location>
</feature>
<keyword evidence="4 6" id="KW-1133">Transmembrane helix</keyword>
<evidence type="ECO:0000313" key="8">
    <source>
        <dbReference type="EMBL" id="OBT97423.1"/>
    </source>
</evidence>
<dbReference type="OrthoDB" id="4139357at2759"/>
<keyword evidence="5 6" id="KW-0472">Membrane</keyword>
<dbReference type="PANTHER" id="PTHR23501">
    <property type="entry name" value="MAJOR FACILITATOR SUPERFAMILY"/>
    <property type="match status" value="1"/>
</dbReference>
<keyword evidence="2" id="KW-0813">Transport</keyword>
<dbReference type="CDD" id="cd06179">
    <property type="entry name" value="MFS_TRI12_like"/>
    <property type="match status" value="1"/>
</dbReference>
<feature type="transmembrane region" description="Helical" evidence="6">
    <location>
        <begin position="317"/>
        <end position="339"/>
    </location>
</feature>
<organism evidence="8 9">
    <name type="scientific">Pseudogymnoascus verrucosus</name>
    <dbReference type="NCBI Taxonomy" id="342668"/>
    <lineage>
        <taxon>Eukaryota</taxon>
        <taxon>Fungi</taxon>
        <taxon>Dikarya</taxon>
        <taxon>Ascomycota</taxon>
        <taxon>Pezizomycotina</taxon>
        <taxon>Leotiomycetes</taxon>
        <taxon>Thelebolales</taxon>
        <taxon>Thelebolaceae</taxon>
        <taxon>Pseudogymnoascus</taxon>
    </lineage>
</organism>
<feature type="transmembrane region" description="Helical" evidence="6">
    <location>
        <begin position="47"/>
        <end position="74"/>
    </location>
</feature>